<keyword evidence="9" id="KW-1185">Reference proteome</keyword>
<dbReference type="GO" id="GO:0005886">
    <property type="term" value="C:plasma membrane"/>
    <property type="evidence" value="ECO:0007669"/>
    <property type="project" value="UniProtKB-SubCell"/>
</dbReference>
<dbReference type="PANTHER" id="PTHR23513">
    <property type="entry name" value="INTEGRAL MEMBRANE EFFLUX PROTEIN-RELATED"/>
    <property type="match status" value="1"/>
</dbReference>
<dbReference type="InterPro" id="IPR036259">
    <property type="entry name" value="MFS_trans_sf"/>
</dbReference>
<dbReference type="AlphaFoldDB" id="A0A3N0DNV0"/>
<dbReference type="OrthoDB" id="5170137at2"/>
<keyword evidence="5 7" id="KW-0472">Membrane</keyword>
<evidence type="ECO:0000256" key="7">
    <source>
        <dbReference type="SAM" id="Phobius"/>
    </source>
</evidence>
<dbReference type="Pfam" id="PF07690">
    <property type="entry name" value="MFS_1"/>
    <property type="match status" value="1"/>
</dbReference>
<name>A0A3N0DNV0_9ACTN</name>
<feature type="transmembrane region" description="Helical" evidence="7">
    <location>
        <begin position="131"/>
        <end position="154"/>
    </location>
</feature>
<organism evidence="8 9">
    <name type="scientific">Nocardioides marmorisolisilvae</name>
    <dbReference type="NCBI Taxonomy" id="1542737"/>
    <lineage>
        <taxon>Bacteria</taxon>
        <taxon>Bacillati</taxon>
        <taxon>Actinomycetota</taxon>
        <taxon>Actinomycetes</taxon>
        <taxon>Propionibacteriales</taxon>
        <taxon>Nocardioidaceae</taxon>
        <taxon>Nocardioides</taxon>
    </lineage>
</organism>
<evidence type="ECO:0000256" key="1">
    <source>
        <dbReference type="ARBA" id="ARBA00004651"/>
    </source>
</evidence>
<feature type="transmembrane region" description="Helical" evidence="7">
    <location>
        <begin position="228"/>
        <end position="247"/>
    </location>
</feature>
<dbReference type="InterPro" id="IPR011701">
    <property type="entry name" value="MFS"/>
</dbReference>
<feature type="transmembrane region" description="Helical" evidence="7">
    <location>
        <begin position="160"/>
        <end position="179"/>
    </location>
</feature>
<dbReference type="SUPFAM" id="SSF103473">
    <property type="entry name" value="MFS general substrate transporter"/>
    <property type="match status" value="1"/>
</dbReference>
<dbReference type="Proteomes" id="UP000277094">
    <property type="component" value="Unassembled WGS sequence"/>
</dbReference>
<dbReference type="Gene3D" id="1.20.1250.20">
    <property type="entry name" value="MFS general substrate transporter like domains"/>
    <property type="match status" value="1"/>
</dbReference>
<reference evidence="8 9" key="1">
    <citation type="submission" date="2018-11" db="EMBL/GenBank/DDBJ databases">
        <authorList>
            <person name="Li F."/>
        </authorList>
    </citation>
    <scope>NUCLEOTIDE SEQUENCE [LARGE SCALE GENOMIC DNA]</scope>
    <source>
        <strain evidence="8 9">KIS18-7</strain>
    </source>
</reference>
<evidence type="ECO:0000313" key="9">
    <source>
        <dbReference type="Proteomes" id="UP000277094"/>
    </source>
</evidence>
<evidence type="ECO:0000256" key="3">
    <source>
        <dbReference type="ARBA" id="ARBA00022692"/>
    </source>
</evidence>
<evidence type="ECO:0000256" key="4">
    <source>
        <dbReference type="ARBA" id="ARBA00022989"/>
    </source>
</evidence>
<gene>
    <name evidence="8" type="ORF">EFL95_17860</name>
</gene>
<dbReference type="RefSeq" id="WP_123235465.1">
    <property type="nucleotide sequence ID" value="NZ_RJSG01000005.1"/>
</dbReference>
<feature type="transmembrane region" description="Helical" evidence="7">
    <location>
        <begin position="339"/>
        <end position="359"/>
    </location>
</feature>
<feature type="transmembrane region" description="Helical" evidence="7">
    <location>
        <begin position="268"/>
        <end position="295"/>
    </location>
</feature>
<feature type="transmembrane region" description="Helical" evidence="7">
    <location>
        <begin position="96"/>
        <end position="119"/>
    </location>
</feature>
<proteinExistence type="predicted"/>
<keyword evidence="3 7" id="KW-0812">Transmembrane</keyword>
<dbReference type="EMBL" id="RJSG01000005">
    <property type="protein sequence ID" value="RNL77319.1"/>
    <property type="molecule type" value="Genomic_DNA"/>
</dbReference>
<dbReference type="GO" id="GO:0022857">
    <property type="term" value="F:transmembrane transporter activity"/>
    <property type="evidence" value="ECO:0007669"/>
    <property type="project" value="InterPro"/>
</dbReference>
<feature type="region of interest" description="Disordered" evidence="6">
    <location>
        <begin position="1"/>
        <end position="23"/>
    </location>
</feature>
<evidence type="ECO:0000256" key="5">
    <source>
        <dbReference type="ARBA" id="ARBA00023136"/>
    </source>
</evidence>
<accession>A0A3N0DNV0</accession>
<comment type="subcellular location">
    <subcellularLocation>
        <location evidence="1">Cell membrane</location>
        <topology evidence="1">Multi-pass membrane protein</topology>
    </subcellularLocation>
</comment>
<keyword evidence="4 7" id="KW-1133">Transmembrane helix</keyword>
<comment type="caution">
    <text evidence="8">The sequence shown here is derived from an EMBL/GenBank/DDBJ whole genome shotgun (WGS) entry which is preliminary data.</text>
</comment>
<dbReference type="PANTHER" id="PTHR23513:SF18">
    <property type="entry name" value="INTEGRAL MEMBRANE PROTEIN"/>
    <property type="match status" value="1"/>
</dbReference>
<evidence type="ECO:0000313" key="8">
    <source>
        <dbReference type="EMBL" id="RNL77319.1"/>
    </source>
</evidence>
<protein>
    <submittedName>
        <fullName evidence="8">MFS transporter</fullName>
    </submittedName>
</protein>
<feature type="transmembrane region" description="Helical" evidence="7">
    <location>
        <begin position="428"/>
        <end position="445"/>
    </location>
</feature>
<feature type="compositionally biased region" description="Basic and acidic residues" evidence="6">
    <location>
        <begin position="12"/>
        <end position="21"/>
    </location>
</feature>
<keyword evidence="2" id="KW-1003">Cell membrane</keyword>
<evidence type="ECO:0000256" key="6">
    <source>
        <dbReference type="SAM" id="MobiDB-lite"/>
    </source>
</evidence>
<sequence length="463" mass="48497">MESEPEVSDEVGQDRRGDRIADATGRGVAAGTRGVIAVGRGAGRLFRFARTQARADGAGDSGLYRLIELHAFNAAGDAAFAVSLAGTIFFSQPGQARGPVLLFLGLTMVPFSVIAPLLGPFLDRFSHGRRWAIGFTFAFRAFMCWVMAGIIASHPHADSPTFYATALGALIASKAYGIARAATVPRLVPQSQTLVKANSRISLAGIVGAAVSAPLAALAAHFGGQWSLRYAFVVFVGGTVLSILLPAKSDANTGEEKVGRRQPFVLPASIVFALRCNVGLRLLSGFLTMFMAFVLTNHPFESWHHSTAILLGLVLGAAGLGNTVGIGLSAALRRINPAAVVVVALIADAAMMVVAALLYGLTASVALGLTIGTAQAMGKLSLDATIQRDVGESYRTSAFARSETVLQLSWVVGGFLGVLLSIKKPELGLFLVAAITVAWTVVVLVRRSQPLRRPTPPPTPDLG</sequence>
<evidence type="ECO:0000256" key="2">
    <source>
        <dbReference type="ARBA" id="ARBA00022475"/>
    </source>
</evidence>
<feature type="compositionally biased region" description="Acidic residues" evidence="6">
    <location>
        <begin position="1"/>
        <end position="11"/>
    </location>
</feature>
<feature type="transmembrane region" description="Helical" evidence="7">
    <location>
        <begin position="200"/>
        <end position="222"/>
    </location>
</feature>
<feature type="transmembrane region" description="Helical" evidence="7">
    <location>
        <begin position="307"/>
        <end position="332"/>
    </location>
</feature>